<evidence type="ECO:0000313" key="3">
    <source>
        <dbReference type="Proteomes" id="UP001431221"/>
    </source>
</evidence>
<dbReference type="Proteomes" id="UP001431221">
    <property type="component" value="Unassembled WGS sequence"/>
</dbReference>
<dbReference type="RefSeq" id="WP_248154160.1">
    <property type="nucleotide sequence ID" value="NZ_JALNMJ010000007.1"/>
</dbReference>
<gene>
    <name evidence="2" type="ORF">M0H32_11860</name>
</gene>
<evidence type="ECO:0008006" key="4">
    <source>
        <dbReference type="Google" id="ProtNLM"/>
    </source>
</evidence>
<keyword evidence="1" id="KW-1133">Transmembrane helix</keyword>
<reference evidence="2" key="1">
    <citation type="submission" date="2022-04" db="EMBL/GenBank/DDBJ databases">
        <title>Roseibium sp. CAU 1639 isolated from mud.</title>
        <authorList>
            <person name="Kim W."/>
        </authorList>
    </citation>
    <scope>NUCLEOTIDE SEQUENCE</scope>
    <source>
        <strain evidence="2">CAU 1639</strain>
    </source>
</reference>
<name>A0ABT0GTU4_9HYPH</name>
<accession>A0ABT0GTU4</accession>
<comment type="caution">
    <text evidence="2">The sequence shown here is derived from an EMBL/GenBank/DDBJ whole genome shotgun (WGS) entry which is preliminary data.</text>
</comment>
<keyword evidence="3" id="KW-1185">Reference proteome</keyword>
<sequence>MSWKQTKVAPFFVGYLNKVPKPLVIFLGVFSLCFTAGLGLAALALSSTQNDPGNGAFQWGNRFEQVGLLELRPYPVLRVPGDGDTPARTYMLAGQGKRGVFDQAEANKATPVSLRGVPVKRGDLTMIQVGAVEPAETRFEGGFPSKAIPLGRWKLTGEICDGKCYAGAMRPGRGLAHKACADLCLTGGIPPVFVSSGDVNGRNFFLMADSDGKLLGDDLKPLLALFVEVEGEVEQLDDLMVFKVDLKTARVLK</sequence>
<evidence type="ECO:0000313" key="2">
    <source>
        <dbReference type="EMBL" id="MCK7612860.1"/>
    </source>
</evidence>
<protein>
    <recommendedName>
        <fullName evidence="4">Phosphodiester glycosidase domain-containing protein</fullName>
    </recommendedName>
</protein>
<keyword evidence="1" id="KW-0472">Membrane</keyword>
<feature type="transmembrane region" description="Helical" evidence="1">
    <location>
        <begin position="23"/>
        <end position="45"/>
    </location>
</feature>
<dbReference type="EMBL" id="JALNMJ010000007">
    <property type="protein sequence ID" value="MCK7612860.1"/>
    <property type="molecule type" value="Genomic_DNA"/>
</dbReference>
<proteinExistence type="predicted"/>
<organism evidence="2 3">
    <name type="scientific">Roseibium sediminicola</name>
    <dbReference type="NCBI Taxonomy" id="2933272"/>
    <lineage>
        <taxon>Bacteria</taxon>
        <taxon>Pseudomonadati</taxon>
        <taxon>Pseudomonadota</taxon>
        <taxon>Alphaproteobacteria</taxon>
        <taxon>Hyphomicrobiales</taxon>
        <taxon>Stappiaceae</taxon>
        <taxon>Roseibium</taxon>
    </lineage>
</organism>
<keyword evidence="1" id="KW-0812">Transmembrane</keyword>
<evidence type="ECO:0000256" key="1">
    <source>
        <dbReference type="SAM" id="Phobius"/>
    </source>
</evidence>